<feature type="region of interest" description="Disordered" evidence="1">
    <location>
        <begin position="194"/>
        <end position="218"/>
    </location>
</feature>
<reference evidence="2 3" key="1">
    <citation type="journal article" date="2019" name="Commun. Biol.">
        <title>The bagworm genome reveals a unique fibroin gene that provides high tensile strength.</title>
        <authorList>
            <person name="Kono N."/>
            <person name="Nakamura H."/>
            <person name="Ohtoshi R."/>
            <person name="Tomita M."/>
            <person name="Numata K."/>
            <person name="Arakawa K."/>
        </authorList>
    </citation>
    <scope>NUCLEOTIDE SEQUENCE [LARGE SCALE GENOMIC DNA]</scope>
</reference>
<evidence type="ECO:0000313" key="3">
    <source>
        <dbReference type="Proteomes" id="UP000299102"/>
    </source>
</evidence>
<name>A0A4C1Y3D8_EUMVA</name>
<organism evidence="2 3">
    <name type="scientific">Eumeta variegata</name>
    <name type="common">Bagworm moth</name>
    <name type="synonym">Eumeta japonica</name>
    <dbReference type="NCBI Taxonomy" id="151549"/>
    <lineage>
        <taxon>Eukaryota</taxon>
        <taxon>Metazoa</taxon>
        <taxon>Ecdysozoa</taxon>
        <taxon>Arthropoda</taxon>
        <taxon>Hexapoda</taxon>
        <taxon>Insecta</taxon>
        <taxon>Pterygota</taxon>
        <taxon>Neoptera</taxon>
        <taxon>Endopterygota</taxon>
        <taxon>Lepidoptera</taxon>
        <taxon>Glossata</taxon>
        <taxon>Ditrysia</taxon>
        <taxon>Tineoidea</taxon>
        <taxon>Psychidae</taxon>
        <taxon>Oiketicinae</taxon>
        <taxon>Eumeta</taxon>
    </lineage>
</organism>
<evidence type="ECO:0000313" key="2">
    <source>
        <dbReference type="EMBL" id="GBP70398.1"/>
    </source>
</evidence>
<dbReference type="Proteomes" id="UP000299102">
    <property type="component" value="Unassembled WGS sequence"/>
</dbReference>
<comment type="caution">
    <text evidence="2">The sequence shown here is derived from an EMBL/GenBank/DDBJ whole genome shotgun (WGS) entry which is preliminary data.</text>
</comment>
<dbReference type="EMBL" id="BGZK01001072">
    <property type="protein sequence ID" value="GBP70398.1"/>
    <property type="molecule type" value="Genomic_DNA"/>
</dbReference>
<accession>A0A4C1Y3D8</accession>
<dbReference type="OrthoDB" id="8123886at2759"/>
<gene>
    <name evidence="2" type="primary">ORF1</name>
    <name evidence="2" type="ORF">EVAR_45665_1</name>
</gene>
<dbReference type="PANTHER" id="PTHR33273:SF2">
    <property type="entry name" value="ENDONUCLEASE_EXONUCLEASE_PHOSPHATASE DOMAIN-CONTAINING PROTEIN"/>
    <property type="match status" value="1"/>
</dbReference>
<dbReference type="PANTHER" id="PTHR33273">
    <property type="entry name" value="DOMAIN-CONTAINING PROTEIN, PUTATIVE-RELATED"/>
    <property type="match status" value="1"/>
</dbReference>
<evidence type="ECO:0000256" key="1">
    <source>
        <dbReference type="SAM" id="MobiDB-lite"/>
    </source>
</evidence>
<keyword evidence="3" id="KW-1185">Reference proteome</keyword>
<sequence>MDACGCLPKQQRSNNAYVSKPEFGFDAEVKSDTYVLEEDRKVKAVIRNVTAHFDLEDIKTDLLNQRFPVQSVHRLCKRDGFPLWLVLAILPRTDESRLIFGKLSKVCGLSGVRVEAPRYRDGPGQYHRCQRNGHAAVNCHADPRCVKYLVPHRTRECSRTRESGEKPACVNCGQEHTVNYRWCPKALKFIPPKHNKRRENLRPSSAAPGLIRNDLNFP</sequence>
<protein>
    <submittedName>
        <fullName evidence="2">Nucleic-acid-binding protein from transposon X-element</fullName>
    </submittedName>
</protein>
<dbReference type="AlphaFoldDB" id="A0A4C1Y3D8"/>
<proteinExistence type="predicted"/>